<proteinExistence type="predicted"/>
<evidence type="ECO:0000313" key="3">
    <source>
        <dbReference type="Proteomes" id="UP001434883"/>
    </source>
</evidence>
<protein>
    <submittedName>
        <fullName evidence="2">Rho GTPase-activating protein 6</fullName>
    </submittedName>
</protein>
<gene>
    <name evidence="2" type="primary">ARHGAP6</name>
    <name evidence="2" type="ORF">XENOCAPTIV_002633</name>
</gene>
<evidence type="ECO:0000256" key="1">
    <source>
        <dbReference type="ARBA" id="ARBA00022468"/>
    </source>
</evidence>
<sequence>GDHTWATMLGQSVRLQPVPIQNLSELERARLQDVALYHLEERDLDFKISIPRGMRRTIV</sequence>
<dbReference type="EMBL" id="JAHRIN010060083">
    <property type="protein sequence ID" value="MEQ2212637.1"/>
    <property type="molecule type" value="Genomic_DNA"/>
</dbReference>
<comment type="caution">
    <text evidence="2">The sequence shown here is derived from an EMBL/GenBank/DDBJ whole genome shotgun (WGS) entry which is preliminary data.</text>
</comment>
<feature type="non-terminal residue" evidence="2">
    <location>
        <position position="1"/>
    </location>
</feature>
<keyword evidence="1" id="KW-0343">GTPase activation</keyword>
<dbReference type="InterPro" id="IPR037863">
    <property type="entry name" value="RHOGAP6/36"/>
</dbReference>
<keyword evidence="3" id="KW-1185">Reference proteome</keyword>
<dbReference type="PANTHER" id="PTHR12635">
    <property type="entry name" value="RHO-GTPASE-ACTIVATING PROTEIN 6 FAMILY MEMBER"/>
    <property type="match status" value="1"/>
</dbReference>
<accession>A0ABV0RYC8</accession>
<organism evidence="2 3">
    <name type="scientific">Xenoophorus captivus</name>
    <dbReference type="NCBI Taxonomy" id="1517983"/>
    <lineage>
        <taxon>Eukaryota</taxon>
        <taxon>Metazoa</taxon>
        <taxon>Chordata</taxon>
        <taxon>Craniata</taxon>
        <taxon>Vertebrata</taxon>
        <taxon>Euteleostomi</taxon>
        <taxon>Actinopterygii</taxon>
        <taxon>Neopterygii</taxon>
        <taxon>Teleostei</taxon>
        <taxon>Neoteleostei</taxon>
        <taxon>Acanthomorphata</taxon>
        <taxon>Ovalentaria</taxon>
        <taxon>Atherinomorphae</taxon>
        <taxon>Cyprinodontiformes</taxon>
        <taxon>Goodeidae</taxon>
        <taxon>Xenoophorus</taxon>
    </lineage>
</organism>
<dbReference type="PANTHER" id="PTHR12635:SF13">
    <property type="entry name" value="RHO GTPASE-ACTIVATING PROTEIN 6"/>
    <property type="match status" value="1"/>
</dbReference>
<name>A0ABV0RYC8_9TELE</name>
<reference evidence="2 3" key="1">
    <citation type="submission" date="2021-06" db="EMBL/GenBank/DDBJ databases">
        <authorList>
            <person name="Palmer J.M."/>
        </authorList>
    </citation>
    <scope>NUCLEOTIDE SEQUENCE [LARGE SCALE GENOMIC DNA]</scope>
    <source>
        <strain evidence="2 3">XC_2019</strain>
        <tissue evidence="2">Muscle</tissue>
    </source>
</reference>
<evidence type="ECO:0000313" key="2">
    <source>
        <dbReference type="EMBL" id="MEQ2212637.1"/>
    </source>
</evidence>
<dbReference type="Proteomes" id="UP001434883">
    <property type="component" value="Unassembled WGS sequence"/>
</dbReference>